<evidence type="ECO:0000313" key="2">
    <source>
        <dbReference type="EMBL" id="CAL1155361.1"/>
    </source>
</evidence>
<comment type="caution">
    <text evidence="1">The sequence shown here is derived from an EMBL/GenBank/DDBJ whole genome shotgun (WGS) entry which is preliminary data.</text>
</comment>
<dbReference type="AlphaFoldDB" id="A0A9P1D310"/>
<accession>A0A9P1D310</accession>
<protein>
    <submittedName>
        <fullName evidence="3">Cyclic nucleotide-binding domain-containing protein</fullName>
    </submittedName>
</protein>
<dbReference type="Proteomes" id="UP001152797">
    <property type="component" value="Unassembled WGS sequence"/>
</dbReference>
<evidence type="ECO:0000313" key="4">
    <source>
        <dbReference type="Proteomes" id="UP001152797"/>
    </source>
</evidence>
<organism evidence="1">
    <name type="scientific">Cladocopium goreaui</name>
    <dbReference type="NCBI Taxonomy" id="2562237"/>
    <lineage>
        <taxon>Eukaryota</taxon>
        <taxon>Sar</taxon>
        <taxon>Alveolata</taxon>
        <taxon>Dinophyceae</taxon>
        <taxon>Suessiales</taxon>
        <taxon>Symbiodiniaceae</taxon>
        <taxon>Cladocopium</taxon>
    </lineage>
</organism>
<sequence length="270" mass="29738">MAASMAHVPKRAVQHCLYTPLQEVHPPCLKPGQAEQIAAAEAAEAKKKDAPLPPFAKLFEDSQIESEYVRRMCKLRCPDDFKTPRGDKKADHADDHSCQIGVAHWRSEYAHNSAEGGSRRVQPQMTAQQILASRKVPTPRCCISKLQSFTCNHAEYGRNGDNPRDKVTPRDTQMPVLKNSLTAGSTRGTTHIPGYQGVIPRYAGSESHMRASATPRSVDKTNIIPNFHKDIVGYAGHVPEAVCNDLGGRKPTDLTTFGHDFKPHKTGALR</sequence>
<gene>
    <name evidence="1" type="ORF">C1SCF055_LOCUS27975</name>
</gene>
<keyword evidence="4" id="KW-1185">Reference proteome</keyword>
<name>A0A9P1D310_9DINO</name>
<reference evidence="2" key="2">
    <citation type="submission" date="2024-04" db="EMBL/GenBank/DDBJ databases">
        <authorList>
            <person name="Chen Y."/>
            <person name="Shah S."/>
            <person name="Dougan E. K."/>
            <person name="Thang M."/>
            <person name="Chan C."/>
        </authorList>
    </citation>
    <scope>NUCLEOTIDE SEQUENCE [LARGE SCALE GENOMIC DNA]</scope>
</reference>
<evidence type="ECO:0000313" key="3">
    <source>
        <dbReference type="EMBL" id="CAL4789298.1"/>
    </source>
</evidence>
<evidence type="ECO:0000313" key="1">
    <source>
        <dbReference type="EMBL" id="CAI4001986.1"/>
    </source>
</evidence>
<dbReference type="EMBL" id="CAMXCT010003019">
    <property type="protein sequence ID" value="CAI4001986.1"/>
    <property type="molecule type" value="Genomic_DNA"/>
</dbReference>
<dbReference type="EMBL" id="CAMXCT020003019">
    <property type="protein sequence ID" value="CAL1155361.1"/>
    <property type="molecule type" value="Genomic_DNA"/>
</dbReference>
<proteinExistence type="predicted"/>
<dbReference type="OrthoDB" id="416873at2759"/>
<dbReference type="EMBL" id="CAMXCT030003019">
    <property type="protein sequence ID" value="CAL4789298.1"/>
    <property type="molecule type" value="Genomic_DNA"/>
</dbReference>
<reference evidence="1" key="1">
    <citation type="submission" date="2022-10" db="EMBL/GenBank/DDBJ databases">
        <authorList>
            <person name="Chen Y."/>
            <person name="Dougan E. K."/>
            <person name="Chan C."/>
            <person name="Rhodes N."/>
            <person name="Thang M."/>
        </authorList>
    </citation>
    <scope>NUCLEOTIDE SEQUENCE</scope>
</reference>